<name>A0A6S6TMY3_9BACT</name>
<evidence type="ECO:0000313" key="2">
    <source>
        <dbReference type="EMBL" id="CAA6819457.1"/>
    </source>
</evidence>
<feature type="chain" id="PRO_5027554295" description="Cohesin domain-containing protein" evidence="1">
    <location>
        <begin position="25"/>
        <end position="464"/>
    </location>
</feature>
<protein>
    <recommendedName>
        <fullName evidence="3">Cohesin domain-containing protein</fullName>
    </recommendedName>
</protein>
<accession>A0A6S6TMY3</accession>
<proteinExistence type="predicted"/>
<gene>
    <name evidence="2" type="ORF">HELGO_WM536</name>
</gene>
<keyword evidence="1" id="KW-0732">Signal</keyword>
<sequence length="464" mass="49602">MRVIIHSIATFTLLVLLSACGSNSITDPVQSTTSASVNGYKFSEVTDAITIDSYKSYNIKFKLTKDGVVLPDQTVTFKDFDSKYGTLESPFTTTNSSGIGYFRYTPPVDMPASGTQVTLQFFIATTSETTSLSRDLKQNVILTFGFDANDGGDGRATTLSINYLTSTCDVNKGMIGHYNVHAVDERSNVPIVGMDVEVSLINGVKKLNGSAIQQASGSLQNTTPFTFSDSSVNFASSGITANDNLIVFPTSGAYEIPYLGGWNINNVSNSLELFGNYNNINSINNLTYIIGNEKRILGGENGSVGVLTAAHIEVTDAITDSQGYASFDVVFDPRLSGHTVVIEAHGDENGQRYGIAKKTFLRLPGDDFNAPDVEIFNTGGIRTVGVPITINPSCTGTEALIDVPISFSSFTVEPTENCAIVGGDFHTNSGGVTSVEVLTDGNITASETCTISWEGGPQSLRYEY</sequence>
<dbReference type="PROSITE" id="PS51257">
    <property type="entry name" value="PROKAR_LIPOPROTEIN"/>
    <property type="match status" value="1"/>
</dbReference>
<feature type="signal peptide" evidence="1">
    <location>
        <begin position="1"/>
        <end position="24"/>
    </location>
</feature>
<reference evidence="2" key="1">
    <citation type="submission" date="2020-01" db="EMBL/GenBank/DDBJ databases">
        <authorList>
            <person name="Meier V. D."/>
            <person name="Meier V D."/>
        </authorList>
    </citation>
    <scope>NUCLEOTIDE SEQUENCE</scope>
    <source>
        <strain evidence="2">HLG_WM_MAG_01</strain>
    </source>
</reference>
<evidence type="ECO:0000256" key="1">
    <source>
        <dbReference type="SAM" id="SignalP"/>
    </source>
</evidence>
<dbReference type="EMBL" id="CACVAS010000107">
    <property type="protein sequence ID" value="CAA6819457.1"/>
    <property type="molecule type" value="Genomic_DNA"/>
</dbReference>
<evidence type="ECO:0008006" key="3">
    <source>
        <dbReference type="Google" id="ProtNLM"/>
    </source>
</evidence>
<dbReference type="AlphaFoldDB" id="A0A6S6TMY3"/>
<organism evidence="2">
    <name type="scientific">uncultured Sulfurovum sp</name>
    <dbReference type="NCBI Taxonomy" id="269237"/>
    <lineage>
        <taxon>Bacteria</taxon>
        <taxon>Pseudomonadati</taxon>
        <taxon>Campylobacterota</taxon>
        <taxon>Epsilonproteobacteria</taxon>
        <taxon>Campylobacterales</taxon>
        <taxon>Sulfurovaceae</taxon>
        <taxon>Sulfurovum</taxon>
        <taxon>environmental samples</taxon>
    </lineage>
</organism>